<sequence length="566" mass="60020">MGMTQATAPAINDLTARHRERLDGALTALATRDYWSAFPESPSPRVYGETAAADGDKAFRAHLDADFPLDQPGTNGRVAPERSPYGVELNIRYPHADPQALLRAALDALPAWRDAGPDERVGVCLEILDRLHQRVFELAYAVQFTTGQAFVMAFQAGGAHALDRALEAIAAAYRAMTDVPRNAHWTKPAGKGDPLRMTKTFQVVPRGVALVVGCNTFPTWNSWPGLFASLATGNPVIVKPHPGAVLPLAITVAVAREVLAEAGHSPDLVALTAEDRGEGLASVLATDPRVRLVDYTGSTEYGDWLEAHARQATVFTEKAGVNTVLVDSTDDFAGMCRNLAFSLTLYSGQMCTTPQTILVPAGGIATDAGHKTFEEVSRGVADAVAALTADDARAVELTGAIVNDAVLERVNSARSLGTVLLDSRVLHHPNFADAVARTPLVVLLDADAEAAYGAEWFGPIAFIVPTVDTARSIAILRDITSAKGALTSLVYSTDNKVIDEVTRAALDVGVHLSINLTGGVFVNQSAAFSDFHATGANPAANASLTDGAFVTNRFRIVQSRSHSTTP</sequence>
<dbReference type="InterPro" id="IPR016163">
    <property type="entry name" value="Ald_DH_C"/>
</dbReference>
<name>A0ABP4XZM3_9ACTN</name>
<evidence type="ECO:0000259" key="3">
    <source>
        <dbReference type="Pfam" id="PF00171"/>
    </source>
</evidence>
<proteinExistence type="predicted"/>
<dbReference type="InterPro" id="IPR016162">
    <property type="entry name" value="Ald_DH_N"/>
</dbReference>
<dbReference type="Pfam" id="PF00171">
    <property type="entry name" value="Aldedh"/>
    <property type="match status" value="1"/>
</dbReference>
<dbReference type="Proteomes" id="UP001500218">
    <property type="component" value="Unassembled WGS sequence"/>
</dbReference>
<protein>
    <submittedName>
        <fullName evidence="4">Phenylacetic acid degradation protein PaaN</fullName>
    </submittedName>
</protein>
<evidence type="ECO:0000256" key="1">
    <source>
        <dbReference type="ARBA" id="ARBA00023002"/>
    </source>
</evidence>
<evidence type="ECO:0000313" key="4">
    <source>
        <dbReference type="EMBL" id="GAA1797136.1"/>
    </source>
</evidence>
<dbReference type="Gene3D" id="3.40.309.10">
    <property type="entry name" value="Aldehyde Dehydrogenase, Chain A, domain 2"/>
    <property type="match status" value="1"/>
</dbReference>
<feature type="domain" description="Aldehyde dehydrogenase" evidence="3">
    <location>
        <begin position="96"/>
        <end position="510"/>
    </location>
</feature>
<keyword evidence="2" id="KW-0520">NAD</keyword>
<accession>A0ABP4XZM3</accession>
<comment type="caution">
    <text evidence="4">The sequence shown here is derived from an EMBL/GenBank/DDBJ whole genome shotgun (WGS) entry which is preliminary data.</text>
</comment>
<dbReference type="EMBL" id="BAAALT010000046">
    <property type="protein sequence ID" value="GAA1797136.1"/>
    <property type="molecule type" value="Genomic_DNA"/>
</dbReference>
<organism evidence="4 5">
    <name type="scientific">Luedemannella flava</name>
    <dbReference type="NCBI Taxonomy" id="349316"/>
    <lineage>
        <taxon>Bacteria</taxon>
        <taxon>Bacillati</taxon>
        <taxon>Actinomycetota</taxon>
        <taxon>Actinomycetes</taxon>
        <taxon>Micromonosporales</taxon>
        <taxon>Micromonosporaceae</taxon>
        <taxon>Luedemannella</taxon>
    </lineage>
</organism>
<evidence type="ECO:0000313" key="5">
    <source>
        <dbReference type="Proteomes" id="UP001500218"/>
    </source>
</evidence>
<dbReference type="Gene3D" id="3.40.605.10">
    <property type="entry name" value="Aldehyde Dehydrogenase, Chain A, domain 1"/>
    <property type="match status" value="1"/>
</dbReference>
<dbReference type="SUPFAM" id="SSF53720">
    <property type="entry name" value="ALDH-like"/>
    <property type="match status" value="1"/>
</dbReference>
<dbReference type="InterPro" id="IPR015590">
    <property type="entry name" value="Aldehyde_DH_dom"/>
</dbReference>
<dbReference type="InterPro" id="IPR050485">
    <property type="entry name" value="Proline_metab_enzyme"/>
</dbReference>
<reference evidence="5" key="1">
    <citation type="journal article" date="2019" name="Int. J. Syst. Evol. Microbiol.">
        <title>The Global Catalogue of Microorganisms (GCM) 10K type strain sequencing project: providing services to taxonomists for standard genome sequencing and annotation.</title>
        <authorList>
            <consortium name="The Broad Institute Genomics Platform"/>
            <consortium name="The Broad Institute Genome Sequencing Center for Infectious Disease"/>
            <person name="Wu L."/>
            <person name="Ma J."/>
        </authorList>
    </citation>
    <scope>NUCLEOTIDE SEQUENCE [LARGE SCALE GENOMIC DNA]</scope>
    <source>
        <strain evidence="5">JCM 13250</strain>
    </source>
</reference>
<evidence type="ECO:0000256" key="2">
    <source>
        <dbReference type="ARBA" id="ARBA00023027"/>
    </source>
</evidence>
<keyword evidence="5" id="KW-1185">Reference proteome</keyword>
<dbReference type="NCBIfam" id="TIGR02288">
    <property type="entry name" value="PaaN_2"/>
    <property type="match status" value="1"/>
</dbReference>
<dbReference type="PANTHER" id="PTHR42862:SF1">
    <property type="entry name" value="DELTA-1-PYRROLINE-5-CARBOXYLATE DEHYDROGENASE 2, ISOFORM A-RELATED"/>
    <property type="match status" value="1"/>
</dbReference>
<dbReference type="InterPro" id="IPR011975">
    <property type="entry name" value="PaaN_2"/>
</dbReference>
<dbReference type="PANTHER" id="PTHR42862">
    <property type="entry name" value="DELTA-1-PYRROLINE-5-CARBOXYLATE DEHYDROGENASE 1, ISOFORM A-RELATED"/>
    <property type="match status" value="1"/>
</dbReference>
<gene>
    <name evidence="4" type="primary">paaN</name>
    <name evidence="4" type="ORF">GCM10009682_18490</name>
</gene>
<dbReference type="InterPro" id="IPR016161">
    <property type="entry name" value="Ald_DH/histidinol_DH"/>
</dbReference>
<keyword evidence="1" id="KW-0560">Oxidoreductase</keyword>